<dbReference type="Pfam" id="PF23598">
    <property type="entry name" value="LRR_14"/>
    <property type="match status" value="1"/>
</dbReference>
<protein>
    <recommendedName>
        <fullName evidence="4">Disease resistance R13L4/SHOC-2-like LRR domain-containing protein</fullName>
    </recommendedName>
</protein>
<dbReference type="AlphaFoldDB" id="A0ABD3LAE6"/>
<evidence type="ECO:0000256" key="2">
    <source>
        <dbReference type="ARBA" id="ARBA00022737"/>
    </source>
</evidence>
<dbReference type="Proteomes" id="UP001634007">
    <property type="component" value="Unassembled WGS sequence"/>
</dbReference>
<dbReference type="Gene3D" id="3.80.10.10">
    <property type="entry name" value="Ribonuclease Inhibitor"/>
    <property type="match status" value="2"/>
</dbReference>
<dbReference type="PANTHER" id="PTHR47186">
    <property type="entry name" value="LEUCINE-RICH REPEAT-CONTAINING PROTEIN 57"/>
    <property type="match status" value="1"/>
</dbReference>
<accession>A0ABD3LAE6</accession>
<evidence type="ECO:0000259" key="4">
    <source>
        <dbReference type="Pfam" id="PF23598"/>
    </source>
</evidence>
<evidence type="ECO:0000313" key="6">
    <source>
        <dbReference type="Proteomes" id="UP001634007"/>
    </source>
</evidence>
<evidence type="ECO:0000256" key="3">
    <source>
        <dbReference type="SAM" id="MobiDB-lite"/>
    </source>
</evidence>
<dbReference type="PANTHER" id="PTHR47186:SF3">
    <property type="entry name" value="OS09G0267800 PROTEIN"/>
    <property type="match status" value="1"/>
</dbReference>
<dbReference type="EMBL" id="JBJKBG010000003">
    <property type="protein sequence ID" value="KAL3747539.1"/>
    <property type="molecule type" value="Genomic_DNA"/>
</dbReference>
<feature type="domain" description="Disease resistance R13L4/SHOC-2-like LRR" evidence="4">
    <location>
        <begin position="12"/>
        <end position="122"/>
    </location>
</feature>
<sequence length="457" mass="51141">MLKVENHDGIRKLLPSIEGLQVLKHLSLSGCCNLVELLDSVGKLTSLLYLNLDYTSVSALPDSIGGLESLLELDLSSTPIEELPHSIGGQLQLMILQESKIRELLESIGTLENLEELTTHDCDILEGKNPSEITGLSRLEILNLHNTKVSRLPMTINRLFNLRELDLSFCDRLQLLPNLPTSLTDLKIKSPSLLAVPDLSNLTSLNHLIISDCTYACVRTTKQSSIFERGRILHPNLSYLGRLHKLQSFNVDFCNPTMHPTDLRSLSQLWKLEITCANLRLLIGFPSSLKLLNLQGVKIPIEWSMFSNLDNLCHVLLYDCGFGEIEFDKVIGQLKNLQSLQVFEWEGLVRISNVSSLKEHQNLFVTKCPQLIEIELEPSSTGDCSSIERPLPDALKLEKLCSLKVRDCASLQKVPNTRCTTAWNCPRAGPYEKSRAAKREGGKESAKQRGNRRKSGI</sequence>
<organism evidence="5 6">
    <name type="scientific">Eucalyptus globulus</name>
    <name type="common">Tasmanian blue gum</name>
    <dbReference type="NCBI Taxonomy" id="34317"/>
    <lineage>
        <taxon>Eukaryota</taxon>
        <taxon>Viridiplantae</taxon>
        <taxon>Streptophyta</taxon>
        <taxon>Embryophyta</taxon>
        <taxon>Tracheophyta</taxon>
        <taxon>Spermatophyta</taxon>
        <taxon>Magnoliopsida</taxon>
        <taxon>eudicotyledons</taxon>
        <taxon>Gunneridae</taxon>
        <taxon>Pentapetalae</taxon>
        <taxon>rosids</taxon>
        <taxon>malvids</taxon>
        <taxon>Myrtales</taxon>
        <taxon>Myrtaceae</taxon>
        <taxon>Myrtoideae</taxon>
        <taxon>Eucalypteae</taxon>
        <taxon>Eucalyptus</taxon>
    </lineage>
</organism>
<evidence type="ECO:0000313" key="5">
    <source>
        <dbReference type="EMBL" id="KAL3747539.1"/>
    </source>
</evidence>
<feature type="compositionally biased region" description="Basic and acidic residues" evidence="3">
    <location>
        <begin position="430"/>
        <end position="447"/>
    </location>
</feature>
<dbReference type="InterPro" id="IPR032675">
    <property type="entry name" value="LRR_dom_sf"/>
</dbReference>
<keyword evidence="6" id="KW-1185">Reference proteome</keyword>
<keyword evidence="2" id="KW-0677">Repeat</keyword>
<dbReference type="SMART" id="SM00369">
    <property type="entry name" value="LRR_TYP"/>
    <property type="match status" value="3"/>
</dbReference>
<dbReference type="SUPFAM" id="SSF52058">
    <property type="entry name" value="L domain-like"/>
    <property type="match status" value="1"/>
</dbReference>
<evidence type="ECO:0000256" key="1">
    <source>
        <dbReference type="ARBA" id="ARBA00022614"/>
    </source>
</evidence>
<reference evidence="5 6" key="1">
    <citation type="submission" date="2024-11" db="EMBL/GenBank/DDBJ databases">
        <title>Chromosome-level genome assembly of Eucalyptus globulus Labill. provides insights into its genome evolution.</title>
        <authorList>
            <person name="Li X."/>
        </authorList>
    </citation>
    <scope>NUCLEOTIDE SEQUENCE [LARGE SCALE GENOMIC DNA]</scope>
    <source>
        <strain evidence="5">CL2024</strain>
        <tissue evidence="5">Fresh tender leaves</tissue>
    </source>
</reference>
<dbReference type="InterPro" id="IPR055414">
    <property type="entry name" value="LRR_R13L4/SHOC2-like"/>
</dbReference>
<proteinExistence type="predicted"/>
<comment type="caution">
    <text evidence="5">The sequence shown here is derived from an EMBL/GenBank/DDBJ whole genome shotgun (WGS) entry which is preliminary data.</text>
</comment>
<dbReference type="InterPro" id="IPR003591">
    <property type="entry name" value="Leu-rich_rpt_typical-subtyp"/>
</dbReference>
<feature type="region of interest" description="Disordered" evidence="3">
    <location>
        <begin position="428"/>
        <end position="457"/>
    </location>
</feature>
<keyword evidence="1" id="KW-0433">Leucine-rich repeat</keyword>
<name>A0ABD3LAE6_EUCGL</name>
<gene>
    <name evidence="5" type="ORF">ACJRO7_016347</name>
</gene>